<accession>A0A2V3J5H7</accession>
<comment type="caution">
    <text evidence="1">The sequence shown here is derived from an EMBL/GenBank/DDBJ whole genome shotgun (WGS) entry which is preliminary data.</text>
</comment>
<gene>
    <name evidence="1" type="ORF">BWQ96_00946</name>
</gene>
<organism evidence="1 2">
    <name type="scientific">Gracilariopsis chorda</name>
    <dbReference type="NCBI Taxonomy" id="448386"/>
    <lineage>
        <taxon>Eukaryota</taxon>
        <taxon>Rhodophyta</taxon>
        <taxon>Florideophyceae</taxon>
        <taxon>Rhodymeniophycidae</taxon>
        <taxon>Gracilariales</taxon>
        <taxon>Gracilariaceae</taxon>
        <taxon>Gracilariopsis</taxon>
    </lineage>
</organism>
<evidence type="ECO:0000313" key="2">
    <source>
        <dbReference type="Proteomes" id="UP000247409"/>
    </source>
</evidence>
<keyword evidence="2" id="KW-1185">Reference proteome</keyword>
<dbReference type="AlphaFoldDB" id="A0A2V3J5H7"/>
<sequence length="227" mass="25507">MLDVPQELLTYAATLILVSEGSNNPDQAEGGDARANAVALSKEELIRLVSVENNHKNKRMAFFNNTDGLVLRLVVQGHEPQLGKSLYYSLCGQNHEEKRCHRSSYNCTICVVNLCLRVHRGLRKMCWSMWHLQKELSLRMILENPNPSRRSMENSRTGSSIRACRRVMSNMDGRRASSGQGEERGDSAAVMEDRVQAANEIRARNQATLIFATNLSTTPPEDENTMT</sequence>
<proteinExistence type="predicted"/>
<reference evidence="1 2" key="1">
    <citation type="journal article" date="2018" name="Mol. Biol. Evol.">
        <title>Analysis of the draft genome of the red seaweed Gracilariopsis chorda provides insights into genome size evolution in Rhodophyta.</title>
        <authorList>
            <person name="Lee J."/>
            <person name="Yang E.C."/>
            <person name="Graf L."/>
            <person name="Yang J.H."/>
            <person name="Qiu H."/>
            <person name="Zel Zion U."/>
            <person name="Chan C.X."/>
            <person name="Stephens T.G."/>
            <person name="Weber A.P.M."/>
            <person name="Boo G.H."/>
            <person name="Boo S.M."/>
            <person name="Kim K.M."/>
            <person name="Shin Y."/>
            <person name="Jung M."/>
            <person name="Lee S.J."/>
            <person name="Yim H.S."/>
            <person name="Lee J.H."/>
            <person name="Bhattacharya D."/>
            <person name="Yoon H.S."/>
        </authorList>
    </citation>
    <scope>NUCLEOTIDE SEQUENCE [LARGE SCALE GENOMIC DNA]</scope>
    <source>
        <strain evidence="1 2">SKKU-2015</strain>
        <tissue evidence="1">Whole body</tissue>
    </source>
</reference>
<dbReference type="EMBL" id="NBIV01000006">
    <property type="protein sequence ID" value="PXF49372.1"/>
    <property type="molecule type" value="Genomic_DNA"/>
</dbReference>
<name>A0A2V3J5H7_9FLOR</name>
<evidence type="ECO:0000313" key="1">
    <source>
        <dbReference type="EMBL" id="PXF49372.1"/>
    </source>
</evidence>
<protein>
    <submittedName>
        <fullName evidence="1">Uncharacterized protein</fullName>
    </submittedName>
</protein>
<dbReference type="Proteomes" id="UP000247409">
    <property type="component" value="Unassembled WGS sequence"/>
</dbReference>